<gene>
    <name evidence="2" type="ORF">C6A27_00865</name>
</gene>
<name>A0A2T0G9A6_STRAP</name>
<dbReference type="PANTHER" id="PTHR38446">
    <property type="entry name" value="BLL0914 PROTEIN"/>
    <property type="match status" value="1"/>
</dbReference>
<organism evidence="2 3">
    <name type="scientific">Streptococcus anginosus</name>
    <dbReference type="NCBI Taxonomy" id="1328"/>
    <lineage>
        <taxon>Bacteria</taxon>
        <taxon>Bacillati</taxon>
        <taxon>Bacillota</taxon>
        <taxon>Bacilli</taxon>
        <taxon>Lactobacillales</taxon>
        <taxon>Streptococcaceae</taxon>
        <taxon>Streptococcus</taxon>
        <taxon>Streptococcus anginosus group</taxon>
    </lineage>
</organism>
<dbReference type="PANTHER" id="PTHR38446:SF1">
    <property type="entry name" value="BLL0914 PROTEIN"/>
    <property type="match status" value="1"/>
</dbReference>
<protein>
    <submittedName>
        <fullName evidence="2">DUF1304 domain-containing protein</fullName>
    </submittedName>
</protein>
<feature type="transmembrane region" description="Helical" evidence="1">
    <location>
        <begin position="79"/>
        <end position="95"/>
    </location>
</feature>
<keyword evidence="1" id="KW-0472">Membrane</keyword>
<accession>A0A2T0G9A6</accession>
<dbReference type="Proteomes" id="UP000238573">
    <property type="component" value="Unassembled WGS sequence"/>
</dbReference>
<proteinExistence type="predicted"/>
<evidence type="ECO:0000313" key="2">
    <source>
        <dbReference type="EMBL" id="PRT72628.1"/>
    </source>
</evidence>
<reference evidence="2 3" key="1">
    <citation type="journal article" date="1993" name="J. Dent. Res.">
        <title>The isolation and characterization of milleri group streptococci from dental periapical abscesses.</title>
        <authorList>
            <person name="Fisher L.E."/>
            <person name="Russell R.R."/>
        </authorList>
    </citation>
    <scope>NUCLEOTIDE SEQUENCE [LARGE SCALE GENOMIC DNA]</scope>
    <source>
        <strain evidence="2 3">OUP21</strain>
    </source>
</reference>
<dbReference type="RefSeq" id="WP_106383770.1">
    <property type="nucleotide sequence ID" value="NZ_PVSZ01000002.1"/>
</dbReference>
<dbReference type="InterPro" id="IPR009732">
    <property type="entry name" value="DUF1304"/>
</dbReference>
<evidence type="ECO:0000256" key="1">
    <source>
        <dbReference type="SAM" id="Phobius"/>
    </source>
</evidence>
<comment type="caution">
    <text evidence="2">The sequence shown here is derived from an EMBL/GenBank/DDBJ whole genome shotgun (WGS) entry which is preliminary data.</text>
</comment>
<feature type="transmembrane region" description="Helical" evidence="1">
    <location>
        <begin position="101"/>
        <end position="119"/>
    </location>
</feature>
<keyword evidence="1" id="KW-1133">Transmembrane helix</keyword>
<keyword evidence="1" id="KW-0812">Transmembrane</keyword>
<dbReference type="Pfam" id="PF06993">
    <property type="entry name" value="DUF1304"/>
    <property type="match status" value="1"/>
</dbReference>
<feature type="transmembrane region" description="Helical" evidence="1">
    <location>
        <begin position="56"/>
        <end position="72"/>
    </location>
</feature>
<sequence length="120" mass="13185">MSLITTILATIVALEHLYIFYLESIATQSDSTSRVFNMTKEEISRPSVTSLFKNQGGYNAFLALFLLYSLYISHNLEMVTIFVLFVIGVAAYGAATANKKIILTQGGPAILAILSILLFK</sequence>
<evidence type="ECO:0000313" key="3">
    <source>
        <dbReference type="Proteomes" id="UP000238573"/>
    </source>
</evidence>
<dbReference type="AlphaFoldDB" id="A0A2T0G9A6"/>
<dbReference type="EMBL" id="PVSZ01000002">
    <property type="protein sequence ID" value="PRT72628.1"/>
    <property type="molecule type" value="Genomic_DNA"/>
</dbReference>